<dbReference type="PROSITE" id="PS51257">
    <property type="entry name" value="PROKAR_LIPOPROTEIN"/>
    <property type="match status" value="1"/>
</dbReference>
<sequence length="96" mass="10992">MDRPDSLSSLIIFSSSCSSDSSASSFSRFLAFDSSHSPCSQPERRPVDDALSRVDRNMVFDRTLWRNLIHQGGQDYELDHWIARVYDRQPDFCAAM</sequence>
<gene>
    <name evidence="1" type="ordered locus">MTR_2g090180</name>
</gene>
<accession>A0A072VBV2</accession>
<dbReference type="Proteomes" id="UP000002051">
    <property type="component" value="Chromosome 2"/>
</dbReference>
<evidence type="ECO:0000313" key="1">
    <source>
        <dbReference type="EMBL" id="KEH39096.1"/>
    </source>
</evidence>
<dbReference type="HOGENOM" id="CLU_2362871_0_0_1"/>
<evidence type="ECO:0000313" key="3">
    <source>
        <dbReference type="Proteomes" id="UP000002051"/>
    </source>
</evidence>
<reference evidence="2" key="3">
    <citation type="submission" date="2015-04" db="UniProtKB">
        <authorList>
            <consortium name="EnsemblPlants"/>
        </authorList>
    </citation>
    <scope>IDENTIFICATION</scope>
    <source>
        <strain evidence="2">cv. Jemalong A17</strain>
    </source>
</reference>
<reference evidence="1 3" key="1">
    <citation type="journal article" date="2011" name="Nature">
        <title>The Medicago genome provides insight into the evolution of rhizobial symbioses.</title>
        <authorList>
            <person name="Young N.D."/>
            <person name="Debelle F."/>
            <person name="Oldroyd G.E."/>
            <person name="Geurts R."/>
            <person name="Cannon S.B."/>
            <person name="Udvardi M.K."/>
            <person name="Benedito V.A."/>
            <person name="Mayer K.F."/>
            <person name="Gouzy J."/>
            <person name="Schoof H."/>
            <person name="Van de Peer Y."/>
            <person name="Proost S."/>
            <person name="Cook D.R."/>
            <person name="Meyers B.C."/>
            <person name="Spannagl M."/>
            <person name="Cheung F."/>
            <person name="De Mita S."/>
            <person name="Krishnakumar V."/>
            <person name="Gundlach H."/>
            <person name="Zhou S."/>
            <person name="Mudge J."/>
            <person name="Bharti A.K."/>
            <person name="Murray J.D."/>
            <person name="Naoumkina M.A."/>
            <person name="Rosen B."/>
            <person name="Silverstein K.A."/>
            <person name="Tang H."/>
            <person name="Rombauts S."/>
            <person name="Zhao P.X."/>
            <person name="Zhou P."/>
            <person name="Barbe V."/>
            <person name="Bardou P."/>
            <person name="Bechner M."/>
            <person name="Bellec A."/>
            <person name="Berger A."/>
            <person name="Berges H."/>
            <person name="Bidwell S."/>
            <person name="Bisseling T."/>
            <person name="Choisne N."/>
            <person name="Couloux A."/>
            <person name="Denny R."/>
            <person name="Deshpande S."/>
            <person name="Dai X."/>
            <person name="Doyle J.J."/>
            <person name="Dudez A.M."/>
            <person name="Farmer A.D."/>
            <person name="Fouteau S."/>
            <person name="Franken C."/>
            <person name="Gibelin C."/>
            <person name="Gish J."/>
            <person name="Goldstein S."/>
            <person name="Gonzalez A.J."/>
            <person name="Green P.J."/>
            <person name="Hallab A."/>
            <person name="Hartog M."/>
            <person name="Hua A."/>
            <person name="Humphray S.J."/>
            <person name="Jeong D.H."/>
            <person name="Jing Y."/>
            <person name="Jocker A."/>
            <person name="Kenton S.M."/>
            <person name="Kim D.J."/>
            <person name="Klee K."/>
            <person name="Lai H."/>
            <person name="Lang C."/>
            <person name="Lin S."/>
            <person name="Macmil S.L."/>
            <person name="Magdelenat G."/>
            <person name="Matthews L."/>
            <person name="McCorrison J."/>
            <person name="Monaghan E.L."/>
            <person name="Mun J.H."/>
            <person name="Najar F.Z."/>
            <person name="Nicholson C."/>
            <person name="Noirot C."/>
            <person name="O'Bleness M."/>
            <person name="Paule C.R."/>
            <person name="Poulain J."/>
            <person name="Prion F."/>
            <person name="Qin B."/>
            <person name="Qu C."/>
            <person name="Retzel E.F."/>
            <person name="Riddle C."/>
            <person name="Sallet E."/>
            <person name="Samain S."/>
            <person name="Samson N."/>
            <person name="Sanders I."/>
            <person name="Saurat O."/>
            <person name="Scarpelli C."/>
            <person name="Schiex T."/>
            <person name="Segurens B."/>
            <person name="Severin A.J."/>
            <person name="Sherrier D.J."/>
            <person name="Shi R."/>
            <person name="Sims S."/>
            <person name="Singer S.R."/>
            <person name="Sinharoy S."/>
            <person name="Sterck L."/>
            <person name="Viollet A."/>
            <person name="Wang B.B."/>
            <person name="Wang K."/>
            <person name="Wang M."/>
            <person name="Wang X."/>
            <person name="Warfsmann J."/>
            <person name="Weissenbach J."/>
            <person name="White D.D."/>
            <person name="White J.D."/>
            <person name="Wiley G.B."/>
            <person name="Wincker P."/>
            <person name="Xing Y."/>
            <person name="Yang L."/>
            <person name="Yao Z."/>
            <person name="Ying F."/>
            <person name="Zhai J."/>
            <person name="Zhou L."/>
            <person name="Zuber A."/>
            <person name="Denarie J."/>
            <person name="Dixon R.A."/>
            <person name="May G.D."/>
            <person name="Schwartz D.C."/>
            <person name="Rogers J."/>
            <person name="Quetier F."/>
            <person name="Town C.D."/>
            <person name="Roe B.A."/>
        </authorList>
    </citation>
    <scope>NUCLEOTIDE SEQUENCE [LARGE SCALE GENOMIC DNA]</scope>
    <source>
        <strain evidence="1">A17</strain>
        <strain evidence="2 3">cv. Jemalong A17</strain>
    </source>
</reference>
<dbReference type="EnsemblPlants" id="KEH39096">
    <property type="protein sequence ID" value="KEH39096"/>
    <property type="gene ID" value="MTR_2g090180"/>
</dbReference>
<reference evidence="1 3" key="2">
    <citation type="journal article" date="2014" name="BMC Genomics">
        <title>An improved genome release (version Mt4.0) for the model legume Medicago truncatula.</title>
        <authorList>
            <person name="Tang H."/>
            <person name="Krishnakumar V."/>
            <person name="Bidwell S."/>
            <person name="Rosen B."/>
            <person name="Chan A."/>
            <person name="Zhou S."/>
            <person name="Gentzbittel L."/>
            <person name="Childs K.L."/>
            <person name="Yandell M."/>
            <person name="Gundlach H."/>
            <person name="Mayer K.F."/>
            <person name="Schwartz D.C."/>
            <person name="Town C.D."/>
        </authorList>
    </citation>
    <scope>GENOME REANNOTATION</scope>
    <source>
        <strain evidence="1">A17</strain>
        <strain evidence="2 3">cv. Jemalong A17</strain>
    </source>
</reference>
<evidence type="ECO:0000313" key="2">
    <source>
        <dbReference type="EnsemblPlants" id="KEH39096"/>
    </source>
</evidence>
<keyword evidence="3" id="KW-1185">Reference proteome</keyword>
<protein>
    <submittedName>
        <fullName evidence="1 2">Uncharacterized protein</fullName>
    </submittedName>
</protein>
<dbReference type="EMBL" id="CM001218">
    <property type="protein sequence ID" value="KEH39096.1"/>
    <property type="molecule type" value="Genomic_DNA"/>
</dbReference>
<proteinExistence type="predicted"/>
<name>A0A072VBV2_MEDTR</name>
<organism evidence="1 3">
    <name type="scientific">Medicago truncatula</name>
    <name type="common">Barrel medic</name>
    <name type="synonym">Medicago tribuloides</name>
    <dbReference type="NCBI Taxonomy" id="3880"/>
    <lineage>
        <taxon>Eukaryota</taxon>
        <taxon>Viridiplantae</taxon>
        <taxon>Streptophyta</taxon>
        <taxon>Embryophyta</taxon>
        <taxon>Tracheophyta</taxon>
        <taxon>Spermatophyta</taxon>
        <taxon>Magnoliopsida</taxon>
        <taxon>eudicotyledons</taxon>
        <taxon>Gunneridae</taxon>
        <taxon>Pentapetalae</taxon>
        <taxon>rosids</taxon>
        <taxon>fabids</taxon>
        <taxon>Fabales</taxon>
        <taxon>Fabaceae</taxon>
        <taxon>Papilionoideae</taxon>
        <taxon>50 kb inversion clade</taxon>
        <taxon>NPAAA clade</taxon>
        <taxon>Hologalegina</taxon>
        <taxon>IRL clade</taxon>
        <taxon>Trifolieae</taxon>
        <taxon>Medicago</taxon>
    </lineage>
</organism>
<dbReference type="AlphaFoldDB" id="A0A072VBV2"/>